<dbReference type="GeneID" id="70135981"/>
<keyword evidence="9" id="KW-1185">Reference proteome</keyword>
<gene>
    <name evidence="8" type="ORF">BKA67DRAFT_657307</name>
</gene>
<reference evidence="8" key="1">
    <citation type="journal article" date="2021" name="Nat. Commun.">
        <title>Genetic determinants of endophytism in the Arabidopsis root mycobiome.</title>
        <authorList>
            <person name="Mesny F."/>
            <person name="Miyauchi S."/>
            <person name="Thiergart T."/>
            <person name="Pickel B."/>
            <person name="Atanasova L."/>
            <person name="Karlsson M."/>
            <person name="Huettel B."/>
            <person name="Barry K.W."/>
            <person name="Haridas S."/>
            <person name="Chen C."/>
            <person name="Bauer D."/>
            <person name="Andreopoulos W."/>
            <person name="Pangilinan J."/>
            <person name="LaButti K."/>
            <person name="Riley R."/>
            <person name="Lipzen A."/>
            <person name="Clum A."/>
            <person name="Drula E."/>
            <person name="Henrissat B."/>
            <person name="Kohler A."/>
            <person name="Grigoriev I.V."/>
            <person name="Martin F.M."/>
            <person name="Hacquard S."/>
        </authorList>
    </citation>
    <scope>NUCLEOTIDE SEQUENCE</scope>
    <source>
        <strain evidence="8">MPI-SDFR-AT-0073</strain>
    </source>
</reference>
<dbReference type="RefSeq" id="XP_045959625.1">
    <property type="nucleotide sequence ID" value="XM_046107090.1"/>
</dbReference>
<keyword evidence="2 6" id="KW-0812">Transmembrane</keyword>
<dbReference type="Pfam" id="PF20684">
    <property type="entry name" value="Fung_rhodopsin"/>
    <property type="match status" value="1"/>
</dbReference>
<dbReference type="OrthoDB" id="3923077at2759"/>
<feature type="transmembrane region" description="Helical" evidence="6">
    <location>
        <begin position="123"/>
        <end position="153"/>
    </location>
</feature>
<dbReference type="EMBL" id="JAGPXC010000003">
    <property type="protein sequence ID" value="KAH6655360.1"/>
    <property type="molecule type" value="Genomic_DNA"/>
</dbReference>
<organism evidence="8 9">
    <name type="scientific">Truncatella angustata</name>
    <dbReference type="NCBI Taxonomy" id="152316"/>
    <lineage>
        <taxon>Eukaryota</taxon>
        <taxon>Fungi</taxon>
        <taxon>Dikarya</taxon>
        <taxon>Ascomycota</taxon>
        <taxon>Pezizomycotina</taxon>
        <taxon>Sordariomycetes</taxon>
        <taxon>Xylariomycetidae</taxon>
        <taxon>Amphisphaeriales</taxon>
        <taxon>Sporocadaceae</taxon>
        <taxon>Truncatella</taxon>
    </lineage>
</organism>
<evidence type="ECO:0000256" key="4">
    <source>
        <dbReference type="ARBA" id="ARBA00023136"/>
    </source>
</evidence>
<dbReference type="PANTHER" id="PTHR33048:SF96">
    <property type="entry name" value="INTEGRAL MEMBRANE PROTEIN"/>
    <property type="match status" value="1"/>
</dbReference>
<feature type="domain" description="Rhodopsin" evidence="7">
    <location>
        <begin position="28"/>
        <end position="267"/>
    </location>
</feature>
<evidence type="ECO:0000256" key="5">
    <source>
        <dbReference type="ARBA" id="ARBA00038359"/>
    </source>
</evidence>
<feature type="transmembrane region" description="Helical" evidence="6">
    <location>
        <begin position="203"/>
        <end position="225"/>
    </location>
</feature>
<comment type="subcellular location">
    <subcellularLocation>
        <location evidence="1">Membrane</location>
        <topology evidence="1">Multi-pass membrane protein</topology>
    </subcellularLocation>
</comment>
<evidence type="ECO:0000256" key="6">
    <source>
        <dbReference type="SAM" id="Phobius"/>
    </source>
</evidence>
<dbReference type="PANTHER" id="PTHR33048">
    <property type="entry name" value="PTH11-LIKE INTEGRAL MEMBRANE PROTEIN (AFU_ORTHOLOGUE AFUA_5G11245)"/>
    <property type="match status" value="1"/>
</dbReference>
<evidence type="ECO:0000313" key="8">
    <source>
        <dbReference type="EMBL" id="KAH6655360.1"/>
    </source>
</evidence>
<proteinExistence type="inferred from homology"/>
<name>A0A9P8ZZR7_9PEZI</name>
<dbReference type="Proteomes" id="UP000758603">
    <property type="component" value="Unassembled WGS sequence"/>
</dbReference>
<dbReference type="InterPro" id="IPR052337">
    <property type="entry name" value="SAT4-like"/>
</dbReference>
<sequence length="403" mass="45720">MAVVENRGPQLLVVCITLLTIAIVSMVLRCFTRVFIVKGFGRDDYLMVFAAISMTLFCTCAITGVHYGTGRHHKDLTTPNIEEAMKYWWLCYIWYCVTMISSKLSIGVFLLRITVSKLHHYILYILMFLSVVTGLVFFFVTLFQCYPVTYFWYKEQDGTCIDSGIIAALTYLYSAISVIVDFTFALLPLHIIRGLQMHKRTKLALIPILGMGCIASIAVVVRFAFIEKFKDPDFLWATVDIAIWSTTEQGLAITAGSLASLQPLAKRMGQRLGIWQTQQTRSKGSKDMLPKTIGSLDQSKRHKKLGSRSANDTFGMTTFDNNDWNDRDEGRREGVDSYPMKNQIMLTRDVTVTTKRGSMWTVSEKKGNESEEELTQKSSKDAYIEELAVPRSFLFDDHQAKKA</sequence>
<evidence type="ECO:0000313" key="9">
    <source>
        <dbReference type="Proteomes" id="UP000758603"/>
    </source>
</evidence>
<evidence type="ECO:0000259" key="7">
    <source>
        <dbReference type="Pfam" id="PF20684"/>
    </source>
</evidence>
<comment type="caution">
    <text evidence="8">The sequence shown here is derived from an EMBL/GenBank/DDBJ whole genome shotgun (WGS) entry which is preliminary data.</text>
</comment>
<feature type="transmembrane region" description="Helical" evidence="6">
    <location>
        <begin position="87"/>
        <end position="111"/>
    </location>
</feature>
<accession>A0A9P8ZZR7</accession>
<comment type="similarity">
    <text evidence="5">Belongs to the SAT4 family.</text>
</comment>
<keyword evidence="3 6" id="KW-1133">Transmembrane helix</keyword>
<dbReference type="InterPro" id="IPR049326">
    <property type="entry name" value="Rhodopsin_dom_fungi"/>
</dbReference>
<protein>
    <recommendedName>
        <fullName evidence="7">Rhodopsin domain-containing protein</fullName>
    </recommendedName>
</protein>
<evidence type="ECO:0000256" key="3">
    <source>
        <dbReference type="ARBA" id="ARBA00022989"/>
    </source>
</evidence>
<evidence type="ECO:0000256" key="2">
    <source>
        <dbReference type="ARBA" id="ARBA00022692"/>
    </source>
</evidence>
<dbReference type="AlphaFoldDB" id="A0A9P8ZZR7"/>
<feature type="transmembrane region" description="Helical" evidence="6">
    <location>
        <begin position="44"/>
        <end position="67"/>
    </location>
</feature>
<feature type="transmembrane region" description="Helical" evidence="6">
    <location>
        <begin position="165"/>
        <end position="191"/>
    </location>
</feature>
<evidence type="ECO:0000256" key="1">
    <source>
        <dbReference type="ARBA" id="ARBA00004141"/>
    </source>
</evidence>
<feature type="transmembrane region" description="Helical" evidence="6">
    <location>
        <begin position="12"/>
        <end position="32"/>
    </location>
</feature>
<keyword evidence="4 6" id="KW-0472">Membrane</keyword>
<dbReference type="GO" id="GO:0016020">
    <property type="term" value="C:membrane"/>
    <property type="evidence" value="ECO:0007669"/>
    <property type="project" value="UniProtKB-SubCell"/>
</dbReference>